<gene>
    <name evidence="8" type="ORF">FISHEDRAFT_49815</name>
</gene>
<dbReference type="AlphaFoldDB" id="A0A0D7A5M2"/>
<evidence type="ECO:0000256" key="1">
    <source>
        <dbReference type="ARBA" id="ARBA00004141"/>
    </source>
</evidence>
<dbReference type="Gene3D" id="1.20.1280.290">
    <property type="match status" value="2"/>
</dbReference>
<dbReference type="PANTHER" id="PTHR16201:SF44">
    <property type="entry name" value="SEVEN TRANSMEMBRANE PROTEIN 1"/>
    <property type="match status" value="1"/>
</dbReference>
<evidence type="ECO:0000256" key="2">
    <source>
        <dbReference type="ARBA" id="ARBA00022692"/>
    </source>
</evidence>
<organism evidence="8 9">
    <name type="scientific">Fistulina hepatica ATCC 64428</name>
    <dbReference type="NCBI Taxonomy" id="1128425"/>
    <lineage>
        <taxon>Eukaryota</taxon>
        <taxon>Fungi</taxon>
        <taxon>Dikarya</taxon>
        <taxon>Basidiomycota</taxon>
        <taxon>Agaricomycotina</taxon>
        <taxon>Agaricomycetes</taxon>
        <taxon>Agaricomycetidae</taxon>
        <taxon>Agaricales</taxon>
        <taxon>Fistulinaceae</taxon>
        <taxon>Fistulina</taxon>
    </lineage>
</organism>
<dbReference type="OrthoDB" id="8048523at2759"/>
<evidence type="ECO:0000313" key="9">
    <source>
        <dbReference type="Proteomes" id="UP000054144"/>
    </source>
</evidence>
<proteinExistence type="inferred from homology"/>
<keyword evidence="4 7" id="KW-0472">Membrane</keyword>
<comment type="similarity">
    <text evidence="5">Belongs to the laat-1 family.</text>
</comment>
<feature type="transmembrane region" description="Helical" evidence="7">
    <location>
        <begin position="156"/>
        <end position="174"/>
    </location>
</feature>
<protein>
    <recommendedName>
        <fullName evidence="10">PQ-loop-domain-containing protein</fullName>
    </recommendedName>
</protein>
<keyword evidence="2 7" id="KW-0812">Transmembrane</keyword>
<dbReference type="GO" id="GO:0034486">
    <property type="term" value="P:vacuolar transmembrane transport"/>
    <property type="evidence" value="ECO:0007669"/>
    <property type="project" value="UniProtKB-ARBA"/>
</dbReference>
<dbReference type="FunFam" id="1.20.1280.290:FF:000009">
    <property type="entry name" value="PQ loop repeat family protein"/>
    <property type="match status" value="1"/>
</dbReference>
<accession>A0A0D7A5M2</accession>
<evidence type="ECO:0000256" key="6">
    <source>
        <dbReference type="ARBA" id="ARBA00050768"/>
    </source>
</evidence>
<feature type="transmembrane region" description="Helical" evidence="7">
    <location>
        <begin position="226"/>
        <end position="246"/>
    </location>
</feature>
<evidence type="ECO:0000256" key="3">
    <source>
        <dbReference type="ARBA" id="ARBA00022989"/>
    </source>
</evidence>
<evidence type="ECO:0000313" key="8">
    <source>
        <dbReference type="EMBL" id="KIY45211.1"/>
    </source>
</evidence>
<feature type="non-terminal residue" evidence="8">
    <location>
        <position position="1"/>
    </location>
</feature>
<dbReference type="Proteomes" id="UP000054144">
    <property type="component" value="Unassembled WGS sequence"/>
</dbReference>
<evidence type="ECO:0000256" key="5">
    <source>
        <dbReference type="ARBA" id="ARBA00038039"/>
    </source>
</evidence>
<dbReference type="PANTHER" id="PTHR16201">
    <property type="entry name" value="SEVEN TRANSMEMBRANE PROTEIN 1-RELATED"/>
    <property type="match status" value="1"/>
</dbReference>
<feature type="transmembrane region" description="Helical" evidence="7">
    <location>
        <begin position="56"/>
        <end position="77"/>
    </location>
</feature>
<dbReference type="SMART" id="SM00679">
    <property type="entry name" value="CTNS"/>
    <property type="match status" value="2"/>
</dbReference>
<dbReference type="InterPro" id="IPR051415">
    <property type="entry name" value="LAAT-1"/>
</dbReference>
<evidence type="ECO:0008006" key="10">
    <source>
        <dbReference type="Google" id="ProtNLM"/>
    </source>
</evidence>
<reference evidence="8 9" key="1">
    <citation type="journal article" date="2015" name="Fungal Genet. Biol.">
        <title>Evolution of novel wood decay mechanisms in Agaricales revealed by the genome sequences of Fistulina hepatica and Cylindrobasidium torrendii.</title>
        <authorList>
            <person name="Floudas D."/>
            <person name="Held B.W."/>
            <person name="Riley R."/>
            <person name="Nagy L.G."/>
            <person name="Koehler G."/>
            <person name="Ransdell A.S."/>
            <person name="Younus H."/>
            <person name="Chow J."/>
            <person name="Chiniquy J."/>
            <person name="Lipzen A."/>
            <person name="Tritt A."/>
            <person name="Sun H."/>
            <person name="Haridas S."/>
            <person name="LaButti K."/>
            <person name="Ohm R.A."/>
            <person name="Kues U."/>
            <person name="Blanchette R.A."/>
            <person name="Grigoriev I.V."/>
            <person name="Minto R.E."/>
            <person name="Hibbett D.S."/>
        </authorList>
    </citation>
    <scope>NUCLEOTIDE SEQUENCE [LARGE SCALE GENOMIC DNA]</scope>
    <source>
        <strain evidence="8 9">ATCC 64428</strain>
    </source>
</reference>
<dbReference type="GO" id="GO:0098852">
    <property type="term" value="C:lytic vacuole membrane"/>
    <property type="evidence" value="ECO:0007669"/>
    <property type="project" value="UniProtKB-ARBA"/>
</dbReference>
<keyword evidence="3 7" id="KW-1133">Transmembrane helix</keyword>
<dbReference type="GO" id="GO:0015174">
    <property type="term" value="F:basic amino acid transmembrane transporter activity"/>
    <property type="evidence" value="ECO:0007669"/>
    <property type="project" value="UniProtKB-ARBA"/>
</dbReference>
<feature type="transmembrane region" description="Helical" evidence="7">
    <location>
        <begin position="28"/>
        <end position="50"/>
    </location>
</feature>
<keyword evidence="9" id="KW-1185">Reference proteome</keyword>
<comment type="subcellular location">
    <subcellularLocation>
        <location evidence="1">Membrane</location>
        <topology evidence="1">Multi-pass membrane protein</topology>
    </subcellularLocation>
</comment>
<evidence type="ECO:0000256" key="4">
    <source>
        <dbReference type="ARBA" id="ARBA00023136"/>
    </source>
</evidence>
<feature type="transmembrane region" description="Helical" evidence="7">
    <location>
        <begin position="116"/>
        <end position="136"/>
    </location>
</feature>
<evidence type="ECO:0000256" key="7">
    <source>
        <dbReference type="SAM" id="Phobius"/>
    </source>
</evidence>
<dbReference type="FunFam" id="1.20.1280.290:FF:000012">
    <property type="entry name" value="Vacuolar membrane PQ loop repeat protein"/>
    <property type="match status" value="1"/>
</dbReference>
<dbReference type="InterPro" id="IPR006603">
    <property type="entry name" value="PQ-loop_rpt"/>
</dbReference>
<name>A0A0D7A5M2_9AGAR</name>
<dbReference type="EMBL" id="KN882061">
    <property type="protein sequence ID" value="KIY45211.1"/>
    <property type="molecule type" value="Genomic_DNA"/>
</dbReference>
<dbReference type="Pfam" id="PF04193">
    <property type="entry name" value="PQ-loop"/>
    <property type="match status" value="2"/>
</dbReference>
<feature type="transmembrane region" description="Helical" evidence="7">
    <location>
        <begin position="195"/>
        <end position="214"/>
    </location>
</feature>
<sequence length="258" mass="28473">GWISLACWIVVFTPQLYENYTLQSGEGLSLLFIVIWLVGDISNFAGAVIAHLLPTVIIIAVYYLLCDALILTQVYYYRWKRRNATTVASRSETDPLLPGNTTANAGQRDPPASVYVARYLGALAFICFVGICAWLVSNRIGHDDDGAPDPPISTATAWVVQILGWTSALCYLGARIPQILKNFKTRCQGLAPAMFFFSICGNVTYVLSICSASMAKDYLIKNAAWLAGSGLTVFLDVFVLSQFFFYRSVDRLPASRHD</sequence>
<comment type="catalytic activity">
    <reaction evidence="6">
        <text>L-histidine(out) + L-arginine(in) = L-histidine(in) + L-arginine(out)</text>
        <dbReference type="Rhea" id="RHEA:71063"/>
        <dbReference type="ChEBI" id="CHEBI:32682"/>
        <dbReference type="ChEBI" id="CHEBI:57595"/>
    </reaction>
</comment>